<dbReference type="Gene3D" id="3.40.50.300">
    <property type="entry name" value="P-loop containing nucleotide triphosphate hydrolases"/>
    <property type="match status" value="1"/>
</dbReference>
<dbReference type="EMBL" id="CAFAAL010000132">
    <property type="protein sequence ID" value="CAB4812236.1"/>
    <property type="molecule type" value="Genomic_DNA"/>
</dbReference>
<reference evidence="4" key="1">
    <citation type="submission" date="2020-05" db="EMBL/GenBank/DDBJ databases">
        <authorList>
            <person name="Chiriac C."/>
            <person name="Salcher M."/>
            <person name="Ghai R."/>
            <person name="Kavagutti S V."/>
        </authorList>
    </citation>
    <scope>NUCLEOTIDE SEQUENCE</scope>
</reference>
<dbReference type="InterPro" id="IPR001482">
    <property type="entry name" value="T2SS/T4SS_dom"/>
</dbReference>
<dbReference type="Pfam" id="PF00437">
    <property type="entry name" value="T2SSE"/>
    <property type="match status" value="1"/>
</dbReference>
<evidence type="ECO:0000256" key="1">
    <source>
        <dbReference type="ARBA" id="ARBA00006611"/>
    </source>
</evidence>
<sequence length="439" mass="48074">MNAVDTSSALRDLIAQITAALIDVRQQRRTTGDELNPNEENEVARETARRFFDQRVTQSLLTGSDTPSFDDETSITKSAIDAVLGFGPLQRLLDDPAITDIHVRGTSPVWVKHTDGSRHEIDPIVSTDDELIRLVRNVASRSRNGERRFDAATAECNLCLDDGSRLFAVMDVSQQPSLVIRKHQFHLSSVEELTRGGLMTPNLRNFLRAAVLAKRNIIIAGGTGSGKTTLLRALMNEIPYHERIITIEDAFEIGLARFAQLHPDHDALQSRAANIEGHGAIPLADLTRMALRMDPDRVVVGEVRGAEAFPMLMAMSQGNNGSMCTLHADSTRSAFSKLAAYVSMANTGLPIDVVNLLLANALHLVIHIEIVNGQRRISSIREVVDCDGSQIVSNELFVANGKGLAEAAYPMTSELRELLAVHGYDDSINAQLQSVGSWR</sequence>
<name>A0A6J6VCF4_9ZZZZ</name>
<feature type="domain" description="AAA+ ATPase" evidence="2">
    <location>
        <begin position="213"/>
        <end position="372"/>
    </location>
</feature>
<accession>A0A6J6VCF4</accession>
<dbReference type="EMBL" id="CAEZYH010000047">
    <property type="protein sequence ID" value="CAB4722359.1"/>
    <property type="molecule type" value="Genomic_DNA"/>
</dbReference>
<dbReference type="PANTHER" id="PTHR30486:SF6">
    <property type="entry name" value="TYPE IV PILUS RETRACTATION ATPASE PILT"/>
    <property type="match status" value="1"/>
</dbReference>
<evidence type="ECO:0000313" key="6">
    <source>
        <dbReference type="EMBL" id="CAB4871795.1"/>
    </source>
</evidence>
<evidence type="ECO:0000313" key="8">
    <source>
        <dbReference type="EMBL" id="CAB5025216.1"/>
    </source>
</evidence>
<gene>
    <name evidence="3" type="ORF">UFOPK2658_01131</name>
    <name evidence="4" type="ORF">UFOPK2880_00746</name>
    <name evidence="5" type="ORF">UFOPK3004_01320</name>
    <name evidence="6" type="ORF">UFOPK3304_01048</name>
    <name evidence="7" type="ORF">UFOPK3494_00845</name>
    <name evidence="8" type="ORF">UFOPK4134_00518</name>
</gene>
<evidence type="ECO:0000313" key="5">
    <source>
        <dbReference type="EMBL" id="CAB4812236.1"/>
    </source>
</evidence>
<dbReference type="InterPro" id="IPR027417">
    <property type="entry name" value="P-loop_NTPase"/>
</dbReference>
<comment type="similarity">
    <text evidence="1">Belongs to the GSP E family.</text>
</comment>
<dbReference type="EMBL" id="CAFBLJ010000049">
    <property type="protein sequence ID" value="CAB4871795.1"/>
    <property type="molecule type" value="Genomic_DNA"/>
</dbReference>
<evidence type="ECO:0000313" key="4">
    <source>
        <dbReference type="EMBL" id="CAB4769810.1"/>
    </source>
</evidence>
<dbReference type="Gene3D" id="3.30.450.380">
    <property type="match status" value="1"/>
</dbReference>
<dbReference type="AlphaFoldDB" id="A0A6J6VCF4"/>
<dbReference type="PANTHER" id="PTHR30486">
    <property type="entry name" value="TWITCHING MOTILITY PROTEIN PILT"/>
    <property type="match status" value="1"/>
</dbReference>
<dbReference type="EMBL" id="CAFBPS010000024">
    <property type="protein sequence ID" value="CAB5025216.1"/>
    <property type="molecule type" value="Genomic_DNA"/>
</dbReference>
<dbReference type="SMART" id="SM00382">
    <property type="entry name" value="AAA"/>
    <property type="match status" value="1"/>
</dbReference>
<evidence type="ECO:0000259" key="2">
    <source>
        <dbReference type="SMART" id="SM00382"/>
    </source>
</evidence>
<dbReference type="SUPFAM" id="SSF52540">
    <property type="entry name" value="P-loop containing nucleoside triphosphate hydrolases"/>
    <property type="match status" value="1"/>
</dbReference>
<dbReference type="InterPro" id="IPR003593">
    <property type="entry name" value="AAA+_ATPase"/>
</dbReference>
<organism evidence="4">
    <name type="scientific">freshwater metagenome</name>
    <dbReference type="NCBI Taxonomy" id="449393"/>
    <lineage>
        <taxon>unclassified sequences</taxon>
        <taxon>metagenomes</taxon>
        <taxon>ecological metagenomes</taxon>
    </lineage>
</organism>
<dbReference type="InterPro" id="IPR050921">
    <property type="entry name" value="T4SS_GSP_E_ATPase"/>
</dbReference>
<dbReference type="EMBL" id="CAFBMF010000043">
    <property type="protein sequence ID" value="CAB4899191.1"/>
    <property type="molecule type" value="Genomic_DNA"/>
</dbReference>
<evidence type="ECO:0000313" key="7">
    <source>
        <dbReference type="EMBL" id="CAB4899191.1"/>
    </source>
</evidence>
<dbReference type="EMBL" id="CAEZZP010000035">
    <property type="protein sequence ID" value="CAB4769810.1"/>
    <property type="molecule type" value="Genomic_DNA"/>
</dbReference>
<protein>
    <submittedName>
        <fullName evidence="4">Unannotated protein</fullName>
    </submittedName>
</protein>
<dbReference type="CDD" id="cd01130">
    <property type="entry name" value="VirB11-like_ATPase"/>
    <property type="match status" value="1"/>
</dbReference>
<proteinExistence type="inferred from homology"/>
<dbReference type="GO" id="GO:0016887">
    <property type="term" value="F:ATP hydrolysis activity"/>
    <property type="evidence" value="ECO:0007669"/>
    <property type="project" value="InterPro"/>
</dbReference>
<evidence type="ECO:0000313" key="3">
    <source>
        <dbReference type="EMBL" id="CAB4722359.1"/>
    </source>
</evidence>